<dbReference type="InterPro" id="IPR001650">
    <property type="entry name" value="Helicase_C-like"/>
</dbReference>
<dbReference type="InterPro" id="IPR011130">
    <property type="entry name" value="SecA_preprotein_X-link_dom"/>
</dbReference>
<dbReference type="InterPro" id="IPR036670">
    <property type="entry name" value="SecA_X-link_sf"/>
</dbReference>
<feature type="domain" description="SecA family profile" evidence="19">
    <location>
        <begin position="3"/>
        <end position="572"/>
    </location>
</feature>
<dbReference type="Pfam" id="PF07517">
    <property type="entry name" value="SecA_DEAD"/>
    <property type="match status" value="1"/>
</dbReference>
<dbReference type="GO" id="GO:0008564">
    <property type="term" value="F:protein-exporting ATPase activity"/>
    <property type="evidence" value="ECO:0007669"/>
    <property type="project" value="UniProtKB-EC"/>
</dbReference>
<dbReference type="HAMAP" id="MF_01382">
    <property type="entry name" value="SecA"/>
    <property type="match status" value="1"/>
</dbReference>
<sequence length="860" mass="96800">MFGFLFKKIFGSKNERYLRRLRPQVQRVNALEDQMRQLEDADFPARIAQYKTAVQDQGQDLDALLPEVFALVREAARRVLGMRHYDVQLVGGMVLHKGKIAEMKTGEGKTLVATLPVVLNALTGKGVHVVTVNDYLARRDAQWMGKLYGFLGLSTGVIIHDMDDEERKAAYNADITYGTNNEFGFDYLRDNMKFYASQLVQRGHNFAIVDEVDSILIDEARTPLIISGAADESVDMYRTVDDVVCRLTPEHYTIDEKARTAMLTDAGVARCEELLQVDNLFDPANITAQHHVMQSLKAHLVFKRDVDYIVQNDQVVIVDEFTGRLMAGRRYSDGLHQALEAKEHVTVAAENQTLASITFQNYFRLYDKLSGMTGTADTEAVEFHQIYNLEVVSIPPNRPMVRKDYPDLIYRSRQEKFDAIANAIVELHKREQPVLVGTISIETSEMLSQRLTRLGIPHSVLNAKQHEQEAEIVAQAGQKGKVTIATNMAGRGTDIVLGEGVVELGGLHILGTERHESRRIDNQLRGRSGRQGDPGSSRFYLSLEDDLMRLFGSDRIKGLMEKLGLKDGEAIENAMVTRAVESAQKRVEAHHFEIRKTLLDYDNVMNQQREVIYTLRRELMVEADLTPVLDEFMGDVLDDVYAPLARAGADGAQDLREAALGRLRDIFNLERALPEGARLPEREECDPLVRVQFDRLREEAGAGYQDILRFFLLEELDRCWKEHLRNMDALRDGIGLRGYGQRDPKLEYKREGFEMFQAMLFQIRESVFRTLTRVHVRLEEAAAPDAAADAADAAGAPEPEGTPLARQYRHKEDTSLSYSAGGEVEAAAHKPAKAAPRIGRNDLCPCGSGKKYKKCCGRGK</sequence>
<dbReference type="InterPro" id="IPR004027">
    <property type="entry name" value="SEC_C_motif"/>
</dbReference>
<dbReference type="Gene3D" id="1.10.3060.10">
    <property type="entry name" value="Helical scaffold and wing domains of SecA"/>
    <property type="match status" value="1"/>
</dbReference>
<dbReference type="FunFam" id="3.40.50.300:FF:000429">
    <property type="entry name" value="Preprotein translocase subunit SecA"/>
    <property type="match status" value="1"/>
</dbReference>
<evidence type="ECO:0000256" key="16">
    <source>
        <dbReference type="SAM" id="MobiDB-lite"/>
    </source>
</evidence>
<evidence type="ECO:0000256" key="2">
    <source>
        <dbReference type="ARBA" id="ARBA00007650"/>
    </source>
</evidence>
<dbReference type="GO" id="GO:0017038">
    <property type="term" value="P:protein import"/>
    <property type="evidence" value="ECO:0007669"/>
    <property type="project" value="InterPro"/>
</dbReference>
<dbReference type="OrthoDB" id="9805579at2"/>
<reference evidence="21" key="1">
    <citation type="submission" date="2016-10" db="EMBL/GenBank/DDBJ databases">
        <authorList>
            <person name="Varghese N."/>
            <person name="Submissions S."/>
        </authorList>
    </citation>
    <scope>NUCLEOTIDE SEQUENCE [LARGE SCALE GENOMIC DNA]</scope>
    <source>
        <strain evidence="21">KHC7</strain>
    </source>
</reference>
<protein>
    <recommendedName>
        <fullName evidence="14 15">Protein translocase subunit SecA</fullName>
        <ecNumber evidence="14">7.4.2.8</ecNumber>
    </recommendedName>
</protein>
<dbReference type="InterPro" id="IPR011116">
    <property type="entry name" value="SecA_Wing/Scaffold"/>
</dbReference>
<dbReference type="Proteomes" id="UP000199355">
    <property type="component" value="Unassembled WGS sequence"/>
</dbReference>
<feature type="binding site" evidence="14">
    <location>
        <position position="494"/>
    </location>
    <ligand>
        <name>ATP</name>
        <dbReference type="ChEBI" id="CHEBI:30616"/>
    </ligand>
</feature>
<dbReference type="SMART" id="SM00957">
    <property type="entry name" value="SecA_DEAD"/>
    <property type="match status" value="1"/>
</dbReference>
<dbReference type="PANTHER" id="PTHR30612">
    <property type="entry name" value="SECA INNER MEMBRANE COMPONENT OF SEC PROTEIN SECRETION SYSTEM"/>
    <property type="match status" value="1"/>
</dbReference>
<dbReference type="SUPFAM" id="SSF52540">
    <property type="entry name" value="P-loop containing nucleoside triphosphate hydrolases"/>
    <property type="match status" value="2"/>
</dbReference>
<dbReference type="CDD" id="cd18803">
    <property type="entry name" value="SF2_C_secA"/>
    <property type="match status" value="1"/>
</dbReference>
<evidence type="ECO:0000313" key="20">
    <source>
        <dbReference type="EMBL" id="SDG05730.1"/>
    </source>
</evidence>
<dbReference type="GO" id="GO:0005886">
    <property type="term" value="C:plasma membrane"/>
    <property type="evidence" value="ECO:0007669"/>
    <property type="project" value="UniProtKB-SubCell"/>
</dbReference>
<evidence type="ECO:0000256" key="5">
    <source>
        <dbReference type="ARBA" id="ARBA00022490"/>
    </source>
</evidence>
<dbReference type="AlphaFoldDB" id="A0A1G7R6Y9"/>
<evidence type="ECO:0000259" key="17">
    <source>
        <dbReference type="PROSITE" id="PS51192"/>
    </source>
</evidence>
<keyword evidence="4 14" id="KW-1003">Cell membrane</keyword>
<dbReference type="InterPro" id="IPR000185">
    <property type="entry name" value="SecA"/>
</dbReference>
<keyword evidence="11 14" id="KW-1278">Translocase</keyword>
<keyword evidence="21" id="KW-1185">Reference proteome</keyword>
<proteinExistence type="inferred from homology"/>
<feature type="domain" description="Helicase C-terminal" evidence="18">
    <location>
        <begin position="419"/>
        <end position="588"/>
    </location>
</feature>
<dbReference type="NCBIfam" id="NF006630">
    <property type="entry name" value="PRK09200.1"/>
    <property type="match status" value="1"/>
</dbReference>
<dbReference type="STRING" id="571438.SAMN05192586_12810"/>
<comment type="subcellular location">
    <subcellularLocation>
        <location evidence="14">Cell membrane</location>
        <topology evidence="14">Peripheral membrane protein</topology>
        <orientation evidence="14">Cytoplasmic side</orientation>
    </subcellularLocation>
    <subcellularLocation>
        <location evidence="14">Cytoplasm</location>
    </subcellularLocation>
    <text evidence="14">Distribution is 50-50.</text>
</comment>
<evidence type="ECO:0000256" key="6">
    <source>
        <dbReference type="ARBA" id="ARBA00022723"/>
    </source>
</evidence>
<dbReference type="GO" id="GO:0005524">
    <property type="term" value="F:ATP binding"/>
    <property type="evidence" value="ECO:0007669"/>
    <property type="project" value="UniProtKB-UniRule"/>
</dbReference>
<comment type="subunit">
    <text evidence="14">Monomer and homodimer. Part of the essential Sec protein translocation apparatus which comprises SecA, SecYEG and auxiliary proteins SecDF. Other proteins may also be involved.</text>
</comment>
<keyword evidence="7 14" id="KW-0547">Nucleotide-binding</keyword>
<keyword evidence="10 14" id="KW-0653">Protein transport</keyword>
<comment type="catalytic activity">
    <reaction evidence="14">
        <text>ATP + H2O + cellular proteinSide 1 = ADP + phosphate + cellular proteinSide 2.</text>
        <dbReference type="EC" id="7.4.2.8"/>
    </reaction>
</comment>
<dbReference type="InterPro" id="IPR011115">
    <property type="entry name" value="SecA_DEAD"/>
</dbReference>
<evidence type="ECO:0000256" key="1">
    <source>
        <dbReference type="ARBA" id="ARBA00001947"/>
    </source>
</evidence>
<dbReference type="Pfam" id="PF02810">
    <property type="entry name" value="SEC-C"/>
    <property type="match status" value="1"/>
</dbReference>
<dbReference type="InterPro" id="IPR027417">
    <property type="entry name" value="P-loop_NTPase"/>
</dbReference>
<dbReference type="PRINTS" id="PR00906">
    <property type="entry name" value="SECA"/>
</dbReference>
<dbReference type="EMBL" id="FNBX01000028">
    <property type="protein sequence ID" value="SDG05730.1"/>
    <property type="molecule type" value="Genomic_DNA"/>
</dbReference>
<dbReference type="GO" id="GO:0031522">
    <property type="term" value="C:cell envelope Sec protein transport complex"/>
    <property type="evidence" value="ECO:0007669"/>
    <property type="project" value="TreeGrafter"/>
</dbReference>
<dbReference type="InterPro" id="IPR020937">
    <property type="entry name" value="SecA_CS"/>
</dbReference>
<evidence type="ECO:0000256" key="14">
    <source>
        <dbReference type="HAMAP-Rule" id="MF_01382"/>
    </source>
</evidence>
<dbReference type="PANTHER" id="PTHR30612:SF0">
    <property type="entry name" value="CHLOROPLAST PROTEIN-TRANSPORTING ATPASE"/>
    <property type="match status" value="1"/>
</dbReference>
<dbReference type="InterPro" id="IPR014001">
    <property type="entry name" value="Helicase_ATP-bd"/>
</dbReference>
<evidence type="ECO:0000256" key="4">
    <source>
        <dbReference type="ARBA" id="ARBA00022475"/>
    </source>
</evidence>
<dbReference type="InterPro" id="IPR014018">
    <property type="entry name" value="SecA_motor_DEAD"/>
</dbReference>
<dbReference type="FunFam" id="3.40.50.300:FF:000334">
    <property type="entry name" value="Protein translocase subunit SecA"/>
    <property type="match status" value="1"/>
</dbReference>
<dbReference type="SUPFAM" id="SSF81886">
    <property type="entry name" value="Helical scaffold and wing domains of SecA"/>
    <property type="match status" value="1"/>
</dbReference>
<evidence type="ECO:0000256" key="8">
    <source>
        <dbReference type="ARBA" id="ARBA00022833"/>
    </source>
</evidence>
<feature type="region of interest" description="Disordered" evidence="16">
    <location>
        <begin position="787"/>
        <end position="812"/>
    </location>
</feature>
<dbReference type="InterPro" id="IPR044722">
    <property type="entry name" value="SecA_SF2_C"/>
</dbReference>
<keyword evidence="13 14" id="KW-0472">Membrane</keyword>
<dbReference type="PROSITE" id="PS51196">
    <property type="entry name" value="SECA_MOTOR_DEAD"/>
    <property type="match status" value="1"/>
</dbReference>
<dbReference type="InterPro" id="IPR036266">
    <property type="entry name" value="SecA_Wing/Scaffold_sf"/>
</dbReference>
<dbReference type="SUPFAM" id="SSF81767">
    <property type="entry name" value="Pre-protein crosslinking domain of SecA"/>
    <property type="match status" value="1"/>
</dbReference>
<feature type="domain" description="Helicase ATP-binding" evidence="17">
    <location>
        <begin position="90"/>
        <end position="228"/>
    </location>
</feature>
<dbReference type="PROSITE" id="PS51194">
    <property type="entry name" value="HELICASE_CTER"/>
    <property type="match status" value="1"/>
</dbReference>
<keyword evidence="5 14" id="KW-0963">Cytoplasm</keyword>
<evidence type="ECO:0000259" key="18">
    <source>
        <dbReference type="PROSITE" id="PS51194"/>
    </source>
</evidence>
<comment type="similarity">
    <text evidence="2 14 15">Belongs to the SecA family.</text>
</comment>
<dbReference type="NCBIfam" id="TIGR00963">
    <property type="entry name" value="secA"/>
    <property type="match status" value="1"/>
</dbReference>
<comment type="function">
    <text evidence="14">Part of the Sec protein translocase complex. Interacts with the SecYEG preprotein conducting channel. Has a central role in coupling the hydrolysis of ATP to the transfer of proteins into and across the cell membrane, serving as an ATP-driven molecular motor driving the stepwise translocation of polypeptide chains across the membrane.</text>
</comment>
<evidence type="ECO:0000256" key="7">
    <source>
        <dbReference type="ARBA" id="ARBA00022741"/>
    </source>
</evidence>
<evidence type="ECO:0000256" key="10">
    <source>
        <dbReference type="ARBA" id="ARBA00022927"/>
    </source>
</evidence>
<keyword evidence="12 14" id="KW-0811">Translocation</keyword>
<evidence type="ECO:0000259" key="19">
    <source>
        <dbReference type="PROSITE" id="PS51196"/>
    </source>
</evidence>
<feature type="compositionally biased region" description="Low complexity" evidence="16">
    <location>
        <begin position="787"/>
        <end position="801"/>
    </location>
</feature>
<dbReference type="NCBIfam" id="NF009538">
    <property type="entry name" value="PRK12904.1"/>
    <property type="match status" value="1"/>
</dbReference>
<name>A0A1G7R6Y9_9BACT</name>
<dbReference type="Pfam" id="PF21090">
    <property type="entry name" value="P-loop_SecA"/>
    <property type="match status" value="1"/>
</dbReference>
<dbReference type="EC" id="7.4.2.8" evidence="14"/>
<evidence type="ECO:0000313" key="21">
    <source>
        <dbReference type="Proteomes" id="UP000199355"/>
    </source>
</evidence>
<keyword evidence="9 14" id="KW-0067">ATP-binding</keyword>
<dbReference type="SMART" id="SM00958">
    <property type="entry name" value="SecA_PP_bind"/>
    <property type="match status" value="1"/>
</dbReference>
<dbReference type="Gene3D" id="3.10.450.50">
    <property type="match status" value="1"/>
</dbReference>
<evidence type="ECO:0000256" key="13">
    <source>
        <dbReference type="ARBA" id="ARBA00023136"/>
    </source>
</evidence>
<keyword evidence="8" id="KW-0862">Zinc</keyword>
<dbReference type="GO" id="GO:0043952">
    <property type="term" value="P:protein transport by the Sec complex"/>
    <property type="evidence" value="ECO:0007669"/>
    <property type="project" value="TreeGrafter"/>
</dbReference>
<comment type="cofactor">
    <cofactor evidence="1">
        <name>Zn(2+)</name>
        <dbReference type="ChEBI" id="CHEBI:29105"/>
    </cofactor>
</comment>
<feature type="binding site" evidence="14">
    <location>
        <begin position="106"/>
        <end position="110"/>
    </location>
    <ligand>
        <name>ATP</name>
        <dbReference type="ChEBI" id="CHEBI:30616"/>
    </ligand>
</feature>
<dbReference type="GO" id="GO:0006605">
    <property type="term" value="P:protein targeting"/>
    <property type="evidence" value="ECO:0007669"/>
    <property type="project" value="UniProtKB-UniRule"/>
</dbReference>
<accession>A0A1G7R6Y9</accession>
<dbReference type="Gene3D" id="3.90.1440.10">
    <property type="entry name" value="SecA, preprotein cross-linking domain"/>
    <property type="match status" value="1"/>
</dbReference>
<feature type="binding site" evidence="14">
    <location>
        <position position="88"/>
    </location>
    <ligand>
        <name>ATP</name>
        <dbReference type="ChEBI" id="CHEBI:30616"/>
    </ligand>
</feature>
<evidence type="ECO:0000256" key="11">
    <source>
        <dbReference type="ARBA" id="ARBA00022967"/>
    </source>
</evidence>
<gene>
    <name evidence="14" type="primary">secA</name>
    <name evidence="20" type="ORF">SAMN05192586_12810</name>
</gene>
<dbReference type="GO" id="GO:0046872">
    <property type="term" value="F:metal ion binding"/>
    <property type="evidence" value="ECO:0007669"/>
    <property type="project" value="UniProtKB-KW"/>
</dbReference>
<evidence type="ECO:0000256" key="3">
    <source>
        <dbReference type="ARBA" id="ARBA00022448"/>
    </source>
</evidence>
<dbReference type="CDD" id="cd17928">
    <property type="entry name" value="DEXDc_SecA"/>
    <property type="match status" value="1"/>
</dbReference>
<dbReference type="Gene3D" id="3.40.50.300">
    <property type="entry name" value="P-loop containing nucleotide triphosphate hydrolases"/>
    <property type="match status" value="3"/>
</dbReference>
<dbReference type="PROSITE" id="PS51192">
    <property type="entry name" value="HELICASE_ATP_BIND_1"/>
    <property type="match status" value="1"/>
</dbReference>
<dbReference type="Pfam" id="PF07516">
    <property type="entry name" value="SecA_SW"/>
    <property type="match status" value="1"/>
</dbReference>
<dbReference type="PROSITE" id="PS01312">
    <property type="entry name" value="SECA"/>
    <property type="match status" value="1"/>
</dbReference>
<keyword evidence="6" id="KW-0479">Metal-binding</keyword>
<evidence type="ECO:0000256" key="12">
    <source>
        <dbReference type="ARBA" id="ARBA00023010"/>
    </source>
</evidence>
<dbReference type="GO" id="GO:0005829">
    <property type="term" value="C:cytosol"/>
    <property type="evidence" value="ECO:0007669"/>
    <property type="project" value="TreeGrafter"/>
</dbReference>
<evidence type="ECO:0000256" key="9">
    <source>
        <dbReference type="ARBA" id="ARBA00022840"/>
    </source>
</evidence>
<organism evidence="20 21">
    <name type="scientific">Desulfovibrio legallii</name>
    <dbReference type="NCBI Taxonomy" id="571438"/>
    <lineage>
        <taxon>Bacteria</taxon>
        <taxon>Pseudomonadati</taxon>
        <taxon>Thermodesulfobacteriota</taxon>
        <taxon>Desulfovibrionia</taxon>
        <taxon>Desulfovibrionales</taxon>
        <taxon>Desulfovibrionaceae</taxon>
        <taxon>Desulfovibrio</taxon>
    </lineage>
</organism>
<evidence type="ECO:0000256" key="15">
    <source>
        <dbReference type="RuleBase" id="RU003874"/>
    </source>
</evidence>
<keyword evidence="3 14" id="KW-0813">Transport</keyword>
<dbReference type="FunFam" id="3.90.1440.10:FF:000001">
    <property type="entry name" value="Preprotein translocase subunit SecA"/>
    <property type="match status" value="1"/>
</dbReference>
<dbReference type="RefSeq" id="WP_092155378.1">
    <property type="nucleotide sequence ID" value="NZ_FNBX01000028.1"/>
</dbReference>
<dbReference type="GO" id="GO:0065002">
    <property type="term" value="P:intracellular protein transmembrane transport"/>
    <property type="evidence" value="ECO:0007669"/>
    <property type="project" value="UniProtKB-UniRule"/>
</dbReference>
<dbReference type="Pfam" id="PF01043">
    <property type="entry name" value="SecA_PP_bind"/>
    <property type="match status" value="1"/>
</dbReference>